<comment type="caution">
    <text evidence="2">The sequence shown here is derived from an EMBL/GenBank/DDBJ whole genome shotgun (WGS) entry which is preliminary data.</text>
</comment>
<protein>
    <recommendedName>
        <fullName evidence="4">DUF2244 domain-containing protein</fullName>
    </recommendedName>
</protein>
<evidence type="ECO:0008006" key="4">
    <source>
        <dbReference type="Google" id="ProtNLM"/>
    </source>
</evidence>
<sequence>MTAHRYAMSELAGDYGRGAVGLVLTAGPLVALPMHWIVTTAFAAAALVFLAFLARTWLRHRSLIEADDQGIVAHGPLGTRILWRDLTSFRMRYFSVRRDRQRGWMQLELRGGGRRLKIESSISGFDEIASAAHDAALAKGLAIDDSSQANLMSLGVVAPSAGLAERWGVRPTVNGPAASGTAADGPEE</sequence>
<keyword evidence="1" id="KW-1133">Transmembrane helix</keyword>
<proteinExistence type="predicted"/>
<keyword evidence="3" id="KW-1185">Reference proteome</keyword>
<reference evidence="2 3" key="1">
    <citation type="submission" date="2023-07" db="EMBL/GenBank/DDBJ databases">
        <title>Sorghum-associated microbial communities from plants grown in Nebraska, USA.</title>
        <authorList>
            <person name="Schachtman D."/>
        </authorList>
    </citation>
    <scope>NUCLEOTIDE SEQUENCE [LARGE SCALE GENOMIC DNA]</scope>
    <source>
        <strain evidence="2 3">584</strain>
    </source>
</reference>
<dbReference type="EMBL" id="JAVDPW010000013">
    <property type="protein sequence ID" value="MDR6293635.1"/>
    <property type="molecule type" value="Genomic_DNA"/>
</dbReference>
<feature type="transmembrane region" description="Helical" evidence="1">
    <location>
        <begin position="34"/>
        <end position="54"/>
    </location>
</feature>
<keyword evidence="1" id="KW-0812">Transmembrane</keyword>
<evidence type="ECO:0000313" key="3">
    <source>
        <dbReference type="Proteomes" id="UP001262410"/>
    </source>
</evidence>
<organism evidence="2 3">
    <name type="scientific">Inquilinus ginsengisoli</name>
    <dbReference type="NCBI Taxonomy" id="363840"/>
    <lineage>
        <taxon>Bacteria</taxon>
        <taxon>Pseudomonadati</taxon>
        <taxon>Pseudomonadota</taxon>
        <taxon>Alphaproteobacteria</taxon>
        <taxon>Rhodospirillales</taxon>
        <taxon>Rhodospirillaceae</taxon>
        <taxon>Inquilinus</taxon>
    </lineage>
</organism>
<dbReference type="Proteomes" id="UP001262410">
    <property type="component" value="Unassembled WGS sequence"/>
</dbReference>
<evidence type="ECO:0000256" key="1">
    <source>
        <dbReference type="SAM" id="Phobius"/>
    </source>
</evidence>
<gene>
    <name evidence="2" type="ORF">E9232_006186</name>
</gene>
<dbReference type="RefSeq" id="WP_309800774.1">
    <property type="nucleotide sequence ID" value="NZ_JAVDPW010000013.1"/>
</dbReference>
<evidence type="ECO:0000313" key="2">
    <source>
        <dbReference type="EMBL" id="MDR6293635.1"/>
    </source>
</evidence>
<name>A0ABU1JYD4_9PROT</name>
<keyword evidence="1" id="KW-0472">Membrane</keyword>
<accession>A0ABU1JYD4</accession>